<evidence type="ECO:0000313" key="3">
    <source>
        <dbReference type="Proteomes" id="UP000276133"/>
    </source>
</evidence>
<reference evidence="2 3" key="1">
    <citation type="journal article" date="2018" name="Sci. Rep.">
        <title>Genomic signatures of local adaptation to the degree of environmental predictability in rotifers.</title>
        <authorList>
            <person name="Franch-Gras L."/>
            <person name="Hahn C."/>
            <person name="Garcia-Roger E.M."/>
            <person name="Carmona M.J."/>
            <person name="Serra M."/>
            <person name="Gomez A."/>
        </authorList>
    </citation>
    <scope>NUCLEOTIDE SEQUENCE [LARGE SCALE GENOMIC DNA]</scope>
    <source>
        <strain evidence="2">HYR1</strain>
    </source>
</reference>
<accession>A0A3M7PKA8</accession>
<dbReference type="Proteomes" id="UP000276133">
    <property type="component" value="Unassembled WGS sequence"/>
</dbReference>
<dbReference type="EMBL" id="REGN01010159">
    <property type="protein sequence ID" value="RMZ99565.1"/>
    <property type="molecule type" value="Genomic_DNA"/>
</dbReference>
<keyword evidence="3" id="KW-1185">Reference proteome</keyword>
<name>A0A3M7PKA8_BRAPC</name>
<proteinExistence type="predicted"/>
<feature type="region of interest" description="Disordered" evidence="1">
    <location>
        <begin position="265"/>
        <end position="290"/>
    </location>
</feature>
<dbReference type="STRING" id="10195.A0A3M7PKA8"/>
<evidence type="ECO:0000256" key="1">
    <source>
        <dbReference type="SAM" id="MobiDB-lite"/>
    </source>
</evidence>
<dbReference type="AlphaFoldDB" id="A0A3M7PKA8"/>
<comment type="caution">
    <text evidence="2">The sequence shown here is derived from an EMBL/GenBank/DDBJ whole genome shotgun (WGS) entry which is preliminary data.</text>
</comment>
<dbReference type="OrthoDB" id="10037468at2759"/>
<dbReference type="PANTHER" id="PTHR37915">
    <property type="match status" value="1"/>
</dbReference>
<gene>
    <name evidence="2" type="ORF">BpHYR1_021612</name>
</gene>
<dbReference type="PANTHER" id="PTHR37915:SF3">
    <property type="match status" value="1"/>
</dbReference>
<evidence type="ECO:0000313" key="2">
    <source>
        <dbReference type="EMBL" id="RMZ99565.1"/>
    </source>
</evidence>
<protein>
    <submittedName>
        <fullName evidence="2">Uncharacterized protein</fullName>
    </submittedName>
</protein>
<sequence>MDSYIRMQENRLVELVKFYVNSKHIQSIKENIHNQNEDNINTETVLKNIEILHQKKVNQYMEKLRKMRESRLSLASRLNNTLDDIEQQSGIFLVKPFCSYKGVDPSAHLKKINNITRSSSAKQIEMKHFAKQEQSGLVPLIYQKPAFTDPNLLSSRTLKKKSWNLEESIVTESGLFDLNKSMKSAGNLSLILDTPKILEIDVNRVLIAQNQISSSVNLNEKEQNNVRTYLAYNRPNGTYKKEINQNSDIKLTRNSPSLPAIVTKKFNNEEPSNSQDQVPRKSSETKSEFK</sequence>
<organism evidence="2 3">
    <name type="scientific">Brachionus plicatilis</name>
    <name type="common">Marine rotifer</name>
    <name type="synonym">Brachionus muelleri</name>
    <dbReference type="NCBI Taxonomy" id="10195"/>
    <lineage>
        <taxon>Eukaryota</taxon>
        <taxon>Metazoa</taxon>
        <taxon>Spiralia</taxon>
        <taxon>Gnathifera</taxon>
        <taxon>Rotifera</taxon>
        <taxon>Eurotatoria</taxon>
        <taxon>Monogononta</taxon>
        <taxon>Pseudotrocha</taxon>
        <taxon>Ploima</taxon>
        <taxon>Brachionidae</taxon>
        <taxon>Brachionus</taxon>
    </lineage>
</organism>
<feature type="compositionally biased region" description="Basic and acidic residues" evidence="1">
    <location>
        <begin position="278"/>
        <end position="290"/>
    </location>
</feature>